<reference evidence="2" key="2">
    <citation type="submission" date="2010-02" db="EMBL/GenBank/DDBJ databases">
        <title>Complete genome sequence of Marinobacter adhaerens type strain (HP15).</title>
        <authorList>
            <person name="Gaerdes A.A.M."/>
            <person name="Kaeppel E."/>
            <person name="Shezad A."/>
            <person name="Seebah S."/>
            <person name="Teeling H."/>
            <person name="Yarza P."/>
            <person name="Gloeckner F.O."/>
            <person name="Ullrich M.S."/>
        </authorList>
    </citation>
    <scope>NUCLEOTIDE SEQUENCE [LARGE SCALE GENOMIC DNA]</scope>
    <source>
        <strain evidence="2">DSM 23420 / HP15</strain>
    </source>
</reference>
<dbReference type="AlphaFoldDB" id="E4PL92"/>
<dbReference type="EMBL" id="CP001978">
    <property type="protein sequence ID" value="ADP97300.1"/>
    <property type="molecule type" value="Genomic_DNA"/>
</dbReference>
<gene>
    <name evidence="1" type="ordered locus">HP15_1536</name>
</gene>
<reference evidence="1 2" key="1">
    <citation type="journal article" date="2010" name="Stand. Genomic Sci.">
        <title>Complete genome sequence of Marinobacter adhaerens type strain (HP15), a diatom-interacting marine microorganism.</title>
        <authorList>
            <person name="Gardes A."/>
            <person name="Kaeppel E."/>
            <person name="Shehzad A."/>
            <person name="Seebah S."/>
            <person name="Teeling H."/>
            <person name="Yarza P."/>
            <person name="Glockner F.O."/>
            <person name="Grossart H.P."/>
            <person name="Ullrich M.S."/>
        </authorList>
    </citation>
    <scope>NUCLEOTIDE SEQUENCE [LARGE SCALE GENOMIC DNA]</scope>
    <source>
        <strain evidence="2">DSM 23420 / HP15</strain>
    </source>
</reference>
<evidence type="ECO:0000313" key="2">
    <source>
        <dbReference type="Proteomes" id="UP000007077"/>
    </source>
</evidence>
<dbReference type="Proteomes" id="UP000007077">
    <property type="component" value="Chromosome"/>
</dbReference>
<dbReference type="HOGENOM" id="CLU_3137436_0_0_6"/>
<protein>
    <submittedName>
        <fullName evidence="1">Uncharacterized protein</fullName>
    </submittedName>
</protein>
<proteinExistence type="predicted"/>
<name>E4PL92_MARAH</name>
<organism evidence="1 2">
    <name type="scientific">Marinobacter adhaerens (strain DSM 23420 / HP15)</name>
    <dbReference type="NCBI Taxonomy" id="225937"/>
    <lineage>
        <taxon>Bacteria</taxon>
        <taxon>Pseudomonadati</taxon>
        <taxon>Pseudomonadota</taxon>
        <taxon>Gammaproteobacteria</taxon>
        <taxon>Pseudomonadales</taxon>
        <taxon>Marinobacteraceae</taxon>
        <taxon>Marinobacter</taxon>
    </lineage>
</organism>
<sequence>MKKSVSIVVVMAATARMEHEHRAVYTPLQNNAMVANLIRRGSARVLRFG</sequence>
<evidence type="ECO:0000313" key="1">
    <source>
        <dbReference type="EMBL" id="ADP97300.1"/>
    </source>
</evidence>
<accession>E4PL92</accession>
<dbReference type="PATRIC" id="fig|225937.3.peg.1544"/>
<dbReference type="KEGG" id="mad:HP15_1536"/>